<evidence type="ECO:0000313" key="5">
    <source>
        <dbReference type="EMBL" id="GIP59266.1"/>
    </source>
</evidence>
<dbReference type="SUPFAM" id="SSF46689">
    <property type="entry name" value="Homeodomain-like"/>
    <property type="match status" value="1"/>
</dbReference>
<keyword evidence="6" id="KW-1185">Reference proteome</keyword>
<comment type="caution">
    <text evidence="5">The sequence shown here is derived from an EMBL/GenBank/DDBJ whole genome shotgun (WGS) entry which is preliminary data.</text>
</comment>
<protein>
    <recommendedName>
        <fullName evidence="4">HTH tetR-type domain-containing protein</fullName>
    </recommendedName>
</protein>
<feature type="DNA-binding region" description="H-T-H motif" evidence="2">
    <location>
        <begin position="36"/>
        <end position="55"/>
    </location>
</feature>
<evidence type="ECO:0000256" key="2">
    <source>
        <dbReference type="PROSITE-ProRule" id="PRU00335"/>
    </source>
</evidence>
<evidence type="ECO:0000256" key="3">
    <source>
        <dbReference type="SAM" id="MobiDB-lite"/>
    </source>
</evidence>
<feature type="domain" description="HTH tetR-type" evidence="4">
    <location>
        <begin position="14"/>
        <end position="73"/>
    </location>
</feature>
<reference evidence="5 6" key="1">
    <citation type="submission" date="2021-03" db="EMBL/GenBank/DDBJ databases">
        <title>Antimicrobial resistance genes in bacteria isolated from Japanese honey, and their potential for conferring macrolide and lincosamide resistance in the American foulbrood pathogen Paenibacillus larvae.</title>
        <authorList>
            <person name="Okamoto M."/>
            <person name="Kumagai M."/>
            <person name="Kanamori H."/>
            <person name="Takamatsu D."/>
        </authorList>
    </citation>
    <scope>NUCLEOTIDE SEQUENCE [LARGE SCALE GENOMIC DNA]</scope>
    <source>
        <strain evidence="5 6">J15TS10</strain>
    </source>
</reference>
<dbReference type="Pfam" id="PF00440">
    <property type="entry name" value="TetR_N"/>
    <property type="match status" value="1"/>
</dbReference>
<dbReference type="RefSeq" id="WP_213592017.1">
    <property type="nucleotide sequence ID" value="NZ_BOSM01000005.1"/>
</dbReference>
<dbReference type="InterPro" id="IPR001647">
    <property type="entry name" value="HTH_TetR"/>
</dbReference>
<organism evidence="5 6">
    <name type="scientific">Paenibacillus woosongensis</name>
    <dbReference type="NCBI Taxonomy" id="307580"/>
    <lineage>
        <taxon>Bacteria</taxon>
        <taxon>Bacillati</taxon>
        <taxon>Bacillota</taxon>
        <taxon>Bacilli</taxon>
        <taxon>Bacillales</taxon>
        <taxon>Paenibacillaceae</taxon>
        <taxon>Paenibacillus</taxon>
    </lineage>
</organism>
<evidence type="ECO:0000256" key="1">
    <source>
        <dbReference type="ARBA" id="ARBA00023125"/>
    </source>
</evidence>
<proteinExistence type="predicted"/>
<dbReference type="EMBL" id="BOSM01000005">
    <property type="protein sequence ID" value="GIP59266.1"/>
    <property type="molecule type" value="Genomic_DNA"/>
</dbReference>
<feature type="region of interest" description="Disordered" evidence="3">
    <location>
        <begin position="102"/>
        <end position="121"/>
    </location>
</feature>
<keyword evidence="1 2" id="KW-0238">DNA-binding</keyword>
<feature type="region of interest" description="Disordered" evidence="3">
    <location>
        <begin position="135"/>
        <end position="157"/>
    </location>
</feature>
<gene>
    <name evidence="5" type="ORF">J15TS10_30800</name>
</gene>
<dbReference type="PROSITE" id="PS50977">
    <property type="entry name" value="HTH_TETR_2"/>
    <property type="match status" value="1"/>
</dbReference>
<dbReference type="InterPro" id="IPR009057">
    <property type="entry name" value="Homeodomain-like_sf"/>
</dbReference>
<dbReference type="PRINTS" id="PR00455">
    <property type="entry name" value="HTHTETR"/>
</dbReference>
<evidence type="ECO:0000259" key="4">
    <source>
        <dbReference type="PROSITE" id="PS50977"/>
    </source>
</evidence>
<accession>A0ABQ4MTL8</accession>
<sequence length="309" mass="32718">MTPRTKEQNEEIRLRRLVQIRKAAADVFLCKGPLLEIRDVAAQAGLGYGTVYHYYSNKGDLLHDLLLDALERAGRWLEAPLKDPAEGPVGGSDKALLKIPSEDPLEAPSEPPMEALLKNSLGGPLKAPLEAQLENPPLEAPLAGQLKTPRASVSGKAPADGHFGLAAAADTGNSAAAGSRSGDRETDAAAELSPVATAVVRLLQLWAEDHALYLLYKLAGEGFASLPEARSAPLSAAFRREVLAPLAALLKSGRAADRAAASPGNAAEPPYRLERAEMLLAALVGCASLSLRRGKLHEEARDIAQFLKL</sequence>
<dbReference type="Gene3D" id="1.10.357.10">
    <property type="entry name" value="Tetracycline Repressor, domain 2"/>
    <property type="match status" value="1"/>
</dbReference>
<evidence type="ECO:0000313" key="6">
    <source>
        <dbReference type="Proteomes" id="UP000681290"/>
    </source>
</evidence>
<name>A0ABQ4MTL8_9BACL</name>
<dbReference type="Proteomes" id="UP000681290">
    <property type="component" value="Unassembled WGS sequence"/>
</dbReference>